<dbReference type="EMBL" id="REGN01006458">
    <property type="protein sequence ID" value="RNA09479.1"/>
    <property type="molecule type" value="Genomic_DNA"/>
</dbReference>
<name>A0A3M7QDV4_BRAPC</name>
<dbReference type="AlphaFoldDB" id="A0A3M7QDV4"/>
<keyword evidence="2" id="KW-1185">Reference proteome</keyword>
<organism evidence="1 2">
    <name type="scientific">Brachionus plicatilis</name>
    <name type="common">Marine rotifer</name>
    <name type="synonym">Brachionus muelleri</name>
    <dbReference type="NCBI Taxonomy" id="10195"/>
    <lineage>
        <taxon>Eukaryota</taxon>
        <taxon>Metazoa</taxon>
        <taxon>Spiralia</taxon>
        <taxon>Gnathifera</taxon>
        <taxon>Rotifera</taxon>
        <taxon>Eurotatoria</taxon>
        <taxon>Monogononta</taxon>
        <taxon>Pseudotrocha</taxon>
        <taxon>Ploima</taxon>
        <taxon>Brachionidae</taxon>
        <taxon>Brachionus</taxon>
    </lineage>
</organism>
<evidence type="ECO:0000313" key="2">
    <source>
        <dbReference type="Proteomes" id="UP000276133"/>
    </source>
</evidence>
<dbReference type="Proteomes" id="UP000276133">
    <property type="component" value="Unassembled WGS sequence"/>
</dbReference>
<comment type="caution">
    <text evidence="1">The sequence shown here is derived from an EMBL/GenBank/DDBJ whole genome shotgun (WGS) entry which is preliminary data.</text>
</comment>
<accession>A0A3M7QDV4</accession>
<sequence>MKETWIGYDITKKSGRGRGVRVETKNVKPLARFTSQDFFKGIYPLIQDQETREYILEENLQVFSSVNICTQHIHIAK</sequence>
<proteinExistence type="predicted"/>
<gene>
    <name evidence="1" type="ORF">BpHYR1_042599</name>
</gene>
<protein>
    <submittedName>
        <fullName evidence="1">Uncharacterized protein</fullName>
    </submittedName>
</protein>
<evidence type="ECO:0000313" key="1">
    <source>
        <dbReference type="EMBL" id="RNA09479.1"/>
    </source>
</evidence>
<reference evidence="1 2" key="1">
    <citation type="journal article" date="2018" name="Sci. Rep.">
        <title>Genomic signatures of local adaptation to the degree of environmental predictability in rotifers.</title>
        <authorList>
            <person name="Franch-Gras L."/>
            <person name="Hahn C."/>
            <person name="Garcia-Roger E.M."/>
            <person name="Carmona M.J."/>
            <person name="Serra M."/>
            <person name="Gomez A."/>
        </authorList>
    </citation>
    <scope>NUCLEOTIDE SEQUENCE [LARGE SCALE GENOMIC DNA]</scope>
    <source>
        <strain evidence="1">HYR1</strain>
    </source>
</reference>
<feature type="non-terminal residue" evidence="1">
    <location>
        <position position="77"/>
    </location>
</feature>